<organism evidence="2 3">
    <name type="scientific">Bursaphelenchus xylophilus</name>
    <name type="common">Pinewood nematode worm</name>
    <name type="synonym">Aphelenchoides xylophilus</name>
    <dbReference type="NCBI Taxonomy" id="6326"/>
    <lineage>
        <taxon>Eukaryota</taxon>
        <taxon>Metazoa</taxon>
        <taxon>Ecdysozoa</taxon>
        <taxon>Nematoda</taxon>
        <taxon>Chromadorea</taxon>
        <taxon>Rhabditida</taxon>
        <taxon>Tylenchina</taxon>
        <taxon>Tylenchomorpha</taxon>
        <taxon>Aphelenchoidea</taxon>
        <taxon>Aphelenchoididae</taxon>
        <taxon>Bursaphelenchus</taxon>
    </lineage>
</organism>
<feature type="compositionally biased region" description="Basic and acidic residues" evidence="1">
    <location>
        <begin position="20"/>
        <end position="29"/>
    </location>
</feature>
<dbReference type="AlphaFoldDB" id="A0A1I7SMX0"/>
<evidence type="ECO:0000313" key="3">
    <source>
        <dbReference type="WBParaSite" id="BXY_1440600.1"/>
    </source>
</evidence>
<feature type="compositionally biased region" description="Low complexity" evidence="1">
    <location>
        <begin position="7"/>
        <end position="19"/>
    </location>
</feature>
<reference evidence="3" key="1">
    <citation type="submission" date="2016-11" db="UniProtKB">
        <authorList>
            <consortium name="WormBaseParasite"/>
        </authorList>
    </citation>
    <scope>IDENTIFICATION</scope>
</reference>
<evidence type="ECO:0000256" key="1">
    <source>
        <dbReference type="SAM" id="MobiDB-lite"/>
    </source>
</evidence>
<accession>A0A1I7SMX0</accession>
<protein>
    <submittedName>
        <fullName evidence="3">Uncharacterized protein</fullName>
    </submittedName>
</protein>
<feature type="region of interest" description="Disordered" evidence="1">
    <location>
        <begin position="1"/>
        <end position="51"/>
    </location>
</feature>
<proteinExistence type="predicted"/>
<evidence type="ECO:0000313" key="2">
    <source>
        <dbReference type="Proteomes" id="UP000095284"/>
    </source>
</evidence>
<dbReference type="Proteomes" id="UP000095284">
    <property type="component" value="Unplaced"/>
</dbReference>
<dbReference type="WBParaSite" id="BXY_1440600.1">
    <property type="protein sequence ID" value="BXY_1440600.1"/>
    <property type="gene ID" value="BXY_1440600"/>
</dbReference>
<name>A0A1I7SMX0_BURXY</name>
<sequence>MKSNRFSKSCSAATSASMSSREEKKRRQDQLIQRLTEGKRRKNLEDNGQITVSQNDENFEVLAGSNVLQNVNNRTPNRRWQSRIQRHGFSQEDNEDISDIALSQNDENFEVSAGSNVLGNKPHHEYVLQVPKSTGRGSHRQSPRTKIGEFTIKIK</sequence>